<feature type="transmembrane region" description="Helical" evidence="1">
    <location>
        <begin position="100"/>
        <end position="123"/>
    </location>
</feature>
<dbReference type="Pfam" id="PF01478">
    <property type="entry name" value="Peptidase_A24"/>
    <property type="match status" value="1"/>
</dbReference>
<dbReference type="Proteomes" id="UP001200557">
    <property type="component" value="Unassembled WGS sequence"/>
</dbReference>
<sequence>MVSVTVTQSIAFLIFVAPLCIYVAWNDLRAMKIPTWSTDALALVFVVVGIILVLAGAMPFSEYAWRYSHFVVVLIAAMILNAVGAMGAGDSKFLASAAPFVALDDVGFVFMLLGAGMFVGYFVHRAAKAINPIRNLVPDWASWHQGKRFPLGFPLGGVLIIYLAWPLLLLI</sequence>
<comment type="caution">
    <text evidence="3">The sequence shown here is derived from an EMBL/GenBank/DDBJ whole genome shotgun (WGS) entry which is preliminary data.</text>
</comment>
<name>A0ABS9CUS2_9RHOB</name>
<proteinExistence type="predicted"/>
<gene>
    <name evidence="3" type="ORF">L0664_01745</name>
</gene>
<feature type="transmembrane region" description="Helical" evidence="1">
    <location>
        <begin position="6"/>
        <end position="28"/>
    </location>
</feature>
<feature type="transmembrane region" description="Helical" evidence="1">
    <location>
        <begin position="40"/>
        <end position="61"/>
    </location>
</feature>
<keyword evidence="1" id="KW-0472">Membrane</keyword>
<organism evidence="3 4">
    <name type="scientific">Octadecabacter dasysiphoniae</name>
    <dbReference type="NCBI Taxonomy" id="2909341"/>
    <lineage>
        <taxon>Bacteria</taxon>
        <taxon>Pseudomonadati</taxon>
        <taxon>Pseudomonadota</taxon>
        <taxon>Alphaproteobacteria</taxon>
        <taxon>Rhodobacterales</taxon>
        <taxon>Roseobacteraceae</taxon>
        <taxon>Octadecabacter</taxon>
    </lineage>
</organism>
<evidence type="ECO:0000256" key="1">
    <source>
        <dbReference type="SAM" id="Phobius"/>
    </source>
</evidence>
<keyword evidence="3" id="KW-0378">Hydrolase</keyword>
<keyword evidence="1" id="KW-0812">Transmembrane</keyword>
<accession>A0ABS9CUS2</accession>
<feature type="domain" description="Prepilin type IV endopeptidase peptidase" evidence="2">
    <location>
        <begin position="15"/>
        <end position="115"/>
    </location>
</feature>
<feature type="transmembrane region" description="Helical" evidence="1">
    <location>
        <begin position="67"/>
        <end position="88"/>
    </location>
</feature>
<dbReference type="InterPro" id="IPR000045">
    <property type="entry name" value="Prepilin_IV_endopep_pep"/>
</dbReference>
<dbReference type="GO" id="GO:0004190">
    <property type="term" value="F:aspartic-type endopeptidase activity"/>
    <property type="evidence" value="ECO:0007669"/>
    <property type="project" value="UniProtKB-EC"/>
</dbReference>
<dbReference type="Gene3D" id="1.20.120.1220">
    <property type="match status" value="1"/>
</dbReference>
<evidence type="ECO:0000313" key="4">
    <source>
        <dbReference type="Proteomes" id="UP001200557"/>
    </source>
</evidence>
<evidence type="ECO:0000313" key="3">
    <source>
        <dbReference type="EMBL" id="MCF2869778.1"/>
    </source>
</evidence>
<keyword evidence="4" id="KW-1185">Reference proteome</keyword>
<dbReference type="EMBL" id="JAKGAQ010000001">
    <property type="protein sequence ID" value="MCF2869778.1"/>
    <property type="molecule type" value="Genomic_DNA"/>
</dbReference>
<protein>
    <submittedName>
        <fullName evidence="3">Prepilin peptidase</fullName>
        <ecNumber evidence="3">3.4.23.43</ecNumber>
    </submittedName>
</protein>
<dbReference type="RefSeq" id="WP_235223904.1">
    <property type="nucleotide sequence ID" value="NZ_JAKGAQ010000001.1"/>
</dbReference>
<reference evidence="3 4" key="1">
    <citation type="submission" date="2022-01" db="EMBL/GenBank/DDBJ databases">
        <title>Octadecabacter sp. nov., isolated from a marine alga.</title>
        <authorList>
            <person name="Jin M.S."/>
            <person name="Kim H.M."/>
            <person name="Han D.M."/>
            <person name="Jung J.J."/>
            <person name="Jeon C.O."/>
        </authorList>
    </citation>
    <scope>NUCLEOTIDE SEQUENCE [LARGE SCALE GENOMIC DNA]</scope>
    <source>
        <strain evidence="3 4">G9-8</strain>
    </source>
</reference>
<keyword evidence="1" id="KW-1133">Transmembrane helix</keyword>
<feature type="transmembrane region" description="Helical" evidence="1">
    <location>
        <begin position="151"/>
        <end position="170"/>
    </location>
</feature>
<evidence type="ECO:0000259" key="2">
    <source>
        <dbReference type="Pfam" id="PF01478"/>
    </source>
</evidence>
<dbReference type="EC" id="3.4.23.43" evidence="3"/>